<sequence>MLKGIIYGYDDICKLTDIEKKSIPYVIYSIQMIFIAWLIEHEAYKNCAMQNRKMLIWIWENKDKCFGVL</sequence>
<name>A0A1V4SQE8_RUMHU</name>
<evidence type="ECO:0000313" key="2">
    <source>
        <dbReference type="Proteomes" id="UP000191554"/>
    </source>
</evidence>
<proteinExistence type="predicted"/>
<dbReference type="Proteomes" id="UP000191554">
    <property type="component" value="Unassembled WGS sequence"/>
</dbReference>
<reference evidence="1 2" key="1">
    <citation type="submission" date="2017-03" db="EMBL/GenBank/DDBJ databases">
        <title>Genome sequence of Clostridium hungatei DSM 14427.</title>
        <authorList>
            <person name="Poehlein A."/>
            <person name="Daniel R."/>
        </authorList>
    </citation>
    <scope>NUCLEOTIDE SEQUENCE [LARGE SCALE GENOMIC DNA]</scope>
    <source>
        <strain evidence="1 2">DSM 14427</strain>
    </source>
</reference>
<dbReference type="EMBL" id="MZGX01000002">
    <property type="protein sequence ID" value="OPX46003.1"/>
    <property type="molecule type" value="Genomic_DNA"/>
</dbReference>
<keyword evidence="2" id="KW-1185">Reference proteome</keyword>
<gene>
    <name evidence="1" type="ORF">CLHUN_04780</name>
</gene>
<accession>A0A1V4SQE8</accession>
<dbReference type="STRING" id="48256.CLHUN_04780"/>
<dbReference type="AlphaFoldDB" id="A0A1V4SQE8"/>
<protein>
    <submittedName>
        <fullName evidence="1">Uncharacterized protein</fullName>
    </submittedName>
</protein>
<organism evidence="1 2">
    <name type="scientific">Ruminiclostridium hungatei</name>
    <name type="common">Clostridium hungatei</name>
    <dbReference type="NCBI Taxonomy" id="48256"/>
    <lineage>
        <taxon>Bacteria</taxon>
        <taxon>Bacillati</taxon>
        <taxon>Bacillota</taxon>
        <taxon>Clostridia</taxon>
        <taxon>Eubacteriales</taxon>
        <taxon>Oscillospiraceae</taxon>
        <taxon>Ruminiclostridium</taxon>
    </lineage>
</organism>
<dbReference type="RefSeq" id="WP_242656413.1">
    <property type="nucleotide sequence ID" value="NZ_MZGX01000002.1"/>
</dbReference>
<comment type="caution">
    <text evidence="1">The sequence shown here is derived from an EMBL/GenBank/DDBJ whole genome shotgun (WGS) entry which is preliminary data.</text>
</comment>
<evidence type="ECO:0000313" key="1">
    <source>
        <dbReference type="EMBL" id="OPX46003.1"/>
    </source>
</evidence>